<dbReference type="Proteomes" id="UP000320055">
    <property type="component" value="Unassembled WGS sequence"/>
</dbReference>
<keyword evidence="4" id="KW-1185">Reference proteome</keyword>
<dbReference type="PANTHER" id="PTHR38340:SF1">
    <property type="entry name" value="S-LAYER PROTEIN"/>
    <property type="match status" value="1"/>
</dbReference>
<evidence type="ECO:0000313" key="4">
    <source>
        <dbReference type="Proteomes" id="UP000320055"/>
    </source>
</evidence>
<dbReference type="OrthoDB" id="443842at2"/>
<dbReference type="PANTHER" id="PTHR38340">
    <property type="entry name" value="S-LAYER PROTEIN"/>
    <property type="match status" value="1"/>
</dbReference>
<reference evidence="3 4" key="1">
    <citation type="submission" date="2019-01" db="EMBL/GenBank/DDBJ databases">
        <authorList>
            <person name="Brito A."/>
        </authorList>
    </citation>
    <scope>NUCLEOTIDE SEQUENCE [LARGE SCALE GENOMIC DNA]</scope>
    <source>
        <strain evidence="3">1</strain>
    </source>
</reference>
<dbReference type="SUPFAM" id="SSF51120">
    <property type="entry name" value="beta-Roll"/>
    <property type="match status" value="3"/>
</dbReference>
<keyword evidence="2" id="KW-0964">Secreted</keyword>
<dbReference type="InterPro" id="IPR001343">
    <property type="entry name" value="Hemolysn_Ca-bd"/>
</dbReference>
<dbReference type="GO" id="GO:0005509">
    <property type="term" value="F:calcium ion binding"/>
    <property type="evidence" value="ECO:0007669"/>
    <property type="project" value="InterPro"/>
</dbReference>
<evidence type="ECO:0008006" key="5">
    <source>
        <dbReference type="Google" id="ProtNLM"/>
    </source>
</evidence>
<dbReference type="InterPro" id="IPR050557">
    <property type="entry name" value="RTX_toxin/Mannuronan_C5-epim"/>
</dbReference>
<evidence type="ECO:0000313" key="3">
    <source>
        <dbReference type="EMBL" id="VEP16822.1"/>
    </source>
</evidence>
<dbReference type="Gene3D" id="2.150.10.10">
    <property type="entry name" value="Serralysin-like metalloprotease, C-terminal"/>
    <property type="match status" value="2"/>
</dbReference>
<organism evidence="3 4">
    <name type="scientific">Hyella patelloides LEGE 07179</name>
    <dbReference type="NCBI Taxonomy" id="945734"/>
    <lineage>
        <taxon>Bacteria</taxon>
        <taxon>Bacillati</taxon>
        <taxon>Cyanobacteriota</taxon>
        <taxon>Cyanophyceae</taxon>
        <taxon>Pleurocapsales</taxon>
        <taxon>Hyellaceae</taxon>
        <taxon>Hyella</taxon>
    </lineage>
</organism>
<dbReference type="GO" id="GO:0005576">
    <property type="term" value="C:extracellular region"/>
    <property type="evidence" value="ECO:0007669"/>
    <property type="project" value="UniProtKB-SubCell"/>
</dbReference>
<sequence length="535" mass="57591">MFKNSESDYLNGGSGDDTLYGRSELDWLVGEEGNDLIYGKEGNEEIDGGAGNDLIFSGNLLENQQDTLIGGAGFDSFFLGEAPQGETITNESQSSFFLDILTDFSDLAFQTLFPSFKIAKEIAPIFIKGFADLFSGNFQTSETIIPASGGKYATVEDFNPLEDFMIIPVSDVDRPNVFLSNDTNGTSALTLKYDSEDGNNTFAAINFDSPSNILNNPNAGSLDRAIYDSMKTTLSETALFFDNGKVKVGLNGRNGFTEETNHINELPDPGVLSDLGTNKFMILGAYGPRALDITSGQNAADGSGVYLTGSNYNDNLVGYKSLATFIEEGKTEQDYIRELKENTINRKIYGFVGDDFLAGGAGRNIIDGGEGNDTVFYTQALNGIDLDLQSPRTNSNNISYHATNRPFDPTGEQGYFFNDLLRGIENVIGSDHDDIIKGNGQANLLTGGGGNDTLTGGNGADRFVFNSAAEGINTITDFSTAQGDKIEISQSGFGGITNTNNFSFNNDTLSFGTEQIATLQGNFTEDRVLNSIELI</sequence>
<proteinExistence type="predicted"/>
<protein>
    <recommendedName>
        <fullName evidence="5">Calcium-binding protein</fullName>
    </recommendedName>
</protein>
<dbReference type="InterPro" id="IPR011049">
    <property type="entry name" value="Serralysin-like_metalloprot_C"/>
</dbReference>
<dbReference type="PRINTS" id="PR00313">
    <property type="entry name" value="CABNDNGRPT"/>
</dbReference>
<dbReference type="Pfam" id="PF00353">
    <property type="entry name" value="HemolysinCabind"/>
    <property type="match status" value="5"/>
</dbReference>
<evidence type="ECO:0000256" key="2">
    <source>
        <dbReference type="ARBA" id="ARBA00022525"/>
    </source>
</evidence>
<accession>A0A563VZD1</accession>
<dbReference type="RefSeq" id="WP_144863276.1">
    <property type="nucleotide sequence ID" value="NZ_LR213769.1"/>
</dbReference>
<evidence type="ECO:0000256" key="1">
    <source>
        <dbReference type="ARBA" id="ARBA00004613"/>
    </source>
</evidence>
<dbReference type="AlphaFoldDB" id="A0A563VZD1"/>
<comment type="subcellular location">
    <subcellularLocation>
        <location evidence="1">Secreted</location>
    </subcellularLocation>
</comment>
<name>A0A563VZD1_9CYAN</name>
<gene>
    <name evidence="3" type="ORF">H1P_50027</name>
</gene>
<dbReference type="EMBL" id="CAACVJ010000445">
    <property type="protein sequence ID" value="VEP16822.1"/>
    <property type="molecule type" value="Genomic_DNA"/>
</dbReference>